<feature type="domain" description="Heparinase II/III-like C-terminal" evidence="1">
    <location>
        <begin position="3"/>
        <end position="124"/>
    </location>
</feature>
<name>A0A382HGW4_9ZZZZ</name>
<dbReference type="EMBL" id="UINC01061162">
    <property type="protein sequence ID" value="SVB86439.1"/>
    <property type="molecule type" value="Genomic_DNA"/>
</dbReference>
<sequence>HGNPKLRNWLASREAHNGPCPDGVSLARREGPFLWTAAHTKPLQSLDGEVLETEIRLKGGGLLSRTVKPLSNEPNGWLVTDSFEPRLGQAGEFTVRWQFAPGCEAERIDERVFRVTSGTSAIRVDIGAGWVLAELWGPSGDETAGQLDGIVSPRFMKTEHAPHLKLTAKPGGNTEFTTRFTVA</sequence>
<gene>
    <name evidence="2" type="ORF">METZ01_LOCUS239293</name>
</gene>
<dbReference type="AlphaFoldDB" id="A0A382HGW4"/>
<accession>A0A382HGW4</accession>
<reference evidence="2" key="1">
    <citation type="submission" date="2018-05" db="EMBL/GenBank/DDBJ databases">
        <authorList>
            <person name="Lanie J.A."/>
            <person name="Ng W.-L."/>
            <person name="Kazmierczak K.M."/>
            <person name="Andrzejewski T.M."/>
            <person name="Davidsen T.M."/>
            <person name="Wayne K.J."/>
            <person name="Tettelin H."/>
            <person name="Glass J.I."/>
            <person name="Rusch D."/>
            <person name="Podicherti R."/>
            <person name="Tsui H.-C.T."/>
            <person name="Winkler M.E."/>
        </authorList>
    </citation>
    <scope>NUCLEOTIDE SEQUENCE</scope>
</reference>
<feature type="non-terminal residue" evidence="2">
    <location>
        <position position="1"/>
    </location>
</feature>
<organism evidence="2">
    <name type="scientific">marine metagenome</name>
    <dbReference type="NCBI Taxonomy" id="408172"/>
    <lineage>
        <taxon>unclassified sequences</taxon>
        <taxon>metagenomes</taxon>
        <taxon>ecological metagenomes</taxon>
    </lineage>
</organism>
<dbReference type="Pfam" id="PF07940">
    <property type="entry name" value="Hepar_II_III_C"/>
    <property type="match status" value="1"/>
</dbReference>
<protein>
    <recommendedName>
        <fullName evidence="1">Heparinase II/III-like C-terminal domain-containing protein</fullName>
    </recommendedName>
</protein>
<evidence type="ECO:0000259" key="1">
    <source>
        <dbReference type="Pfam" id="PF07940"/>
    </source>
</evidence>
<dbReference type="GO" id="GO:0016829">
    <property type="term" value="F:lyase activity"/>
    <property type="evidence" value="ECO:0007669"/>
    <property type="project" value="InterPro"/>
</dbReference>
<dbReference type="InterPro" id="IPR012480">
    <property type="entry name" value="Hepar_II_III_C"/>
</dbReference>
<dbReference type="Gene3D" id="2.70.98.70">
    <property type="match status" value="1"/>
</dbReference>
<proteinExistence type="predicted"/>
<evidence type="ECO:0000313" key="2">
    <source>
        <dbReference type="EMBL" id="SVB86439.1"/>
    </source>
</evidence>